<accession>A0A316IAF8</accession>
<evidence type="ECO:0000313" key="4">
    <source>
        <dbReference type="Proteomes" id="UP000245812"/>
    </source>
</evidence>
<organism evidence="3 4">
    <name type="scientific">Fulvimonas soli</name>
    <dbReference type="NCBI Taxonomy" id="155197"/>
    <lineage>
        <taxon>Bacteria</taxon>
        <taxon>Pseudomonadati</taxon>
        <taxon>Pseudomonadota</taxon>
        <taxon>Gammaproteobacteria</taxon>
        <taxon>Lysobacterales</taxon>
        <taxon>Rhodanobacteraceae</taxon>
        <taxon>Fulvimonas</taxon>
    </lineage>
</organism>
<evidence type="ECO:0000313" key="3">
    <source>
        <dbReference type="EMBL" id="PWK89806.1"/>
    </source>
</evidence>
<proteinExistence type="predicted"/>
<dbReference type="Proteomes" id="UP000245812">
    <property type="component" value="Unassembled WGS sequence"/>
</dbReference>
<dbReference type="EMBL" id="QGHC01000004">
    <property type="protein sequence ID" value="PWK89806.1"/>
    <property type="molecule type" value="Genomic_DNA"/>
</dbReference>
<feature type="compositionally biased region" description="Low complexity" evidence="1">
    <location>
        <begin position="58"/>
        <end position="85"/>
    </location>
</feature>
<dbReference type="PROSITE" id="PS51257">
    <property type="entry name" value="PROKAR_LIPOPROTEIN"/>
    <property type="match status" value="1"/>
</dbReference>
<feature type="signal peptide" evidence="2">
    <location>
        <begin position="1"/>
        <end position="21"/>
    </location>
</feature>
<dbReference type="RefSeq" id="WP_109722927.1">
    <property type="nucleotide sequence ID" value="NZ_MSZV01000007.1"/>
</dbReference>
<feature type="chain" id="PRO_5016348966" description="Lipoprotein" evidence="2">
    <location>
        <begin position="22"/>
        <end position="97"/>
    </location>
</feature>
<gene>
    <name evidence="3" type="ORF">C7456_104158</name>
</gene>
<evidence type="ECO:0000256" key="1">
    <source>
        <dbReference type="SAM" id="MobiDB-lite"/>
    </source>
</evidence>
<keyword evidence="4" id="KW-1185">Reference proteome</keyword>
<evidence type="ECO:0008006" key="5">
    <source>
        <dbReference type="Google" id="ProtNLM"/>
    </source>
</evidence>
<name>A0A316IAF8_9GAMM</name>
<protein>
    <recommendedName>
        <fullName evidence="5">Lipoprotein</fullName>
    </recommendedName>
</protein>
<keyword evidence="2" id="KW-0732">Signal</keyword>
<dbReference type="AlphaFoldDB" id="A0A316IAF8"/>
<sequence>MKIQTLSLLCLLALAGCHAHRDDASTAASTGAKADKSSEKTRDSLMDRSMQVQDQHWASNPAGTSSAAAPAAASSSSSAIHAGATPATMDSPAATKH</sequence>
<feature type="compositionally biased region" description="Basic and acidic residues" evidence="1">
    <location>
        <begin position="33"/>
        <end position="46"/>
    </location>
</feature>
<comment type="caution">
    <text evidence="3">The sequence shown here is derived from an EMBL/GenBank/DDBJ whole genome shotgun (WGS) entry which is preliminary data.</text>
</comment>
<feature type="region of interest" description="Disordered" evidence="1">
    <location>
        <begin position="22"/>
        <end position="97"/>
    </location>
</feature>
<reference evidence="3 4" key="1">
    <citation type="submission" date="2018-05" db="EMBL/GenBank/DDBJ databases">
        <title>Genomic Encyclopedia of Type Strains, Phase IV (KMG-IV): sequencing the most valuable type-strain genomes for metagenomic binning, comparative biology and taxonomic classification.</title>
        <authorList>
            <person name="Goeker M."/>
        </authorList>
    </citation>
    <scope>NUCLEOTIDE SEQUENCE [LARGE SCALE GENOMIC DNA]</scope>
    <source>
        <strain evidence="3 4">DSM 14263</strain>
    </source>
</reference>
<evidence type="ECO:0000256" key="2">
    <source>
        <dbReference type="SAM" id="SignalP"/>
    </source>
</evidence>